<evidence type="ECO:0000256" key="1">
    <source>
        <dbReference type="SAM" id="Coils"/>
    </source>
</evidence>
<evidence type="ECO:0000313" key="3">
    <source>
        <dbReference type="Proteomes" id="UP001464891"/>
    </source>
</evidence>
<reference evidence="2 3" key="1">
    <citation type="submission" date="2022-04" db="EMBL/GenBank/DDBJ databases">
        <title>Positive selection, recombination, and allopatry shape intraspecific diversity of widespread and dominant cyanobacteria.</title>
        <authorList>
            <person name="Wei J."/>
            <person name="Shu W."/>
            <person name="Hu C."/>
        </authorList>
    </citation>
    <scope>NUCLEOTIDE SEQUENCE [LARGE SCALE GENOMIC DNA]</scope>
    <source>
        <strain evidence="2 3">GB2-A4</strain>
    </source>
</reference>
<dbReference type="EMBL" id="JAMPKM010000017">
    <property type="protein sequence ID" value="MEP0819914.1"/>
    <property type="molecule type" value="Genomic_DNA"/>
</dbReference>
<comment type="caution">
    <text evidence="2">The sequence shown here is derived from an EMBL/GenBank/DDBJ whole genome shotgun (WGS) entry which is preliminary data.</text>
</comment>
<gene>
    <name evidence="2" type="ORF">NC998_22685</name>
</gene>
<protein>
    <submittedName>
        <fullName evidence="2">Uncharacterized protein</fullName>
    </submittedName>
</protein>
<sequence length="198" mass="22242">MTQDVRQWLSEIKALQQQLAEAERERDAAYTSATNWRRLYETEAQQRRMETNLAQQAIADLQTEIQQLRGGIIFGDNDSHSAAEMTQALDQLQTPAELREKLGQILQEQSRLQGEVERLIQALQLEQANHAQTRKSLTTALGDTIDLLTKERAIKQVEKSTSSMTNTGADSASENLDLEATKSPLLELPPLNQAQFPV</sequence>
<keyword evidence="3" id="KW-1185">Reference proteome</keyword>
<proteinExistence type="predicted"/>
<keyword evidence="1" id="KW-0175">Coiled coil</keyword>
<organism evidence="2 3">
    <name type="scientific">Trichocoleus desertorum GB2-A4</name>
    <dbReference type="NCBI Taxonomy" id="2933944"/>
    <lineage>
        <taxon>Bacteria</taxon>
        <taxon>Bacillati</taxon>
        <taxon>Cyanobacteriota</taxon>
        <taxon>Cyanophyceae</taxon>
        <taxon>Leptolyngbyales</taxon>
        <taxon>Trichocoleusaceae</taxon>
        <taxon>Trichocoleus</taxon>
    </lineage>
</organism>
<name>A0ABV0JDQ1_9CYAN</name>
<accession>A0ABV0JDQ1</accession>
<feature type="coiled-coil region" evidence="1">
    <location>
        <begin position="5"/>
        <end position="32"/>
    </location>
</feature>
<dbReference type="RefSeq" id="WP_199298926.1">
    <property type="nucleotide sequence ID" value="NZ_JAMPKM010000017.1"/>
</dbReference>
<evidence type="ECO:0000313" key="2">
    <source>
        <dbReference type="EMBL" id="MEP0819914.1"/>
    </source>
</evidence>
<dbReference type="Proteomes" id="UP001464891">
    <property type="component" value="Unassembled WGS sequence"/>
</dbReference>